<feature type="transmembrane region" description="Helical" evidence="12">
    <location>
        <begin position="956"/>
        <end position="979"/>
    </location>
</feature>
<feature type="transmembrane region" description="Helical" evidence="12">
    <location>
        <begin position="1120"/>
        <end position="1140"/>
    </location>
</feature>
<feature type="transmembrane region" description="Helical" evidence="12">
    <location>
        <begin position="528"/>
        <end position="550"/>
    </location>
</feature>
<dbReference type="PANTHER" id="PTHR24223">
    <property type="entry name" value="ATP-BINDING CASSETTE SUB-FAMILY C"/>
    <property type="match status" value="1"/>
</dbReference>
<evidence type="ECO:0000256" key="12">
    <source>
        <dbReference type="SAM" id="Phobius"/>
    </source>
</evidence>
<feature type="domain" description="ABC transporter" evidence="13">
    <location>
        <begin position="623"/>
        <end position="872"/>
    </location>
</feature>
<evidence type="ECO:0000256" key="7">
    <source>
        <dbReference type="ARBA" id="ARBA00022840"/>
    </source>
</evidence>
<keyword evidence="5" id="KW-0677">Repeat</keyword>
<dbReference type="GO" id="GO:0005737">
    <property type="term" value="C:cytoplasm"/>
    <property type="evidence" value="ECO:0007669"/>
    <property type="project" value="UniProtKB-ARBA"/>
</dbReference>
<dbReference type="GO" id="GO:0016887">
    <property type="term" value="F:ATP hydrolysis activity"/>
    <property type="evidence" value="ECO:0007669"/>
    <property type="project" value="InterPro"/>
</dbReference>
<organism evidence="15 16">
    <name type="scientific">Trichodelitschia bisporula</name>
    <dbReference type="NCBI Taxonomy" id="703511"/>
    <lineage>
        <taxon>Eukaryota</taxon>
        <taxon>Fungi</taxon>
        <taxon>Dikarya</taxon>
        <taxon>Ascomycota</taxon>
        <taxon>Pezizomycotina</taxon>
        <taxon>Dothideomycetes</taxon>
        <taxon>Dothideomycetes incertae sedis</taxon>
        <taxon>Phaeotrichales</taxon>
        <taxon>Phaeotrichaceae</taxon>
        <taxon>Trichodelitschia</taxon>
    </lineage>
</organism>
<dbReference type="SUPFAM" id="SSF90123">
    <property type="entry name" value="ABC transporter transmembrane region"/>
    <property type="match status" value="2"/>
</dbReference>
<dbReference type="CDD" id="cd03244">
    <property type="entry name" value="ABCC_MRP_domain2"/>
    <property type="match status" value="1"/>
</dbReference>
<evidence type="ECO:0000313" key="15">
    <source>
        <dbReference type="EMBL" id="KAF2402739.1"/>
    </source>
</evidence>
<dbReference type="SUPFAM" id="SSF52540">
    <property type="entry name" value="P-loop containing nucleoside triphosphate hydrolases"/>
    <property type="match status" value="2"/>
</dbReference>
<dbReference type="PANTHER" id="PTHR24223:SF456">
    <property type="entry name" value="MULTIDRUG RESISTANCE-ASSOCIATED PROTEIN LETHAL(2)03659"/>
    <property type="match status" value="1"/>
</dbReference>
<keyword evidence="6" id="KW-0547">Nucleotide-binding</keyword>
<evidence type="ECO:0000256" key="2">
    <source>
        <dbReference type="ARBA" id="ARBA00009726"/>
    </source>
</evidence>
<evidence type="ECO:0000256" key="5">
    <source>
        <dbReference type="ARBA" id="ARBA00022737"/>
    </source>
</evidence>
<feature type="region of interest" description="Disordered" evidence="11">
    <location>
        <begin position="355"/>
        <end position="403"/>
    </location>
</feature>
<feature type="transmembrane region" description="Helical" evidence="12">
    <location>
        <begin position="6"/>
        <end position="25"/>
    </location>
</feature>
<keyword evidence="16" id="KW-1185">Reference proteome</keyword>
<keyword evidence="4 12" id="KW-0812">Transmembrane</keyword>
<feature type="transmembrane region" description="Helical" evidence="12">
    <location>
        <begin position="125"/>
        <end position="147"/>
    </location>
</feature>
<evidence type="ECO:0000256" key="9">
    <source>
        <dbReference type="ARBA" id="ARBA00023136"/>
    </source>
</evidence>
<dbReference type="FunFam" id="3.40.50.300:FF:000825">
    <property type="entry name" value="ABC bile acid transporter"/>
    <property type="match status" value="1"/>
</dbReference>
<feature type="domain" description="ABC transmembrane type-1" evidence="14">
    <location>
        <begin position="1021"/>
        <end position="1261"/>
    </location>
</feature>
<dbReference type="Pfam" id="PF00005">
    <property type="entry name" value="ABC_tran"/>
    <property type="match status" value="2"/>
</dbReference>
<comment type="similarity">
    <text evidence="2">Belongs to the ABC transporter superfamily. ABCC family. Conjugate transporter (TC 3.A.1.208) subfamily.</text>
</comment>
<reference evidence="15" key="1">
    <citation type="journal article" date="2020" name="Stud. Mycol.">
        <title>101 Dothideomycetes genomes: a test case for predicting lifestyles and emergence of pathogens.</title>
        <authorList>
            <person name="Haridas S."/>
            <person name="Albert R."/>
            <person name="Binder M."/>
            <person name="Bloem J."/>
            <person name="Labutti K."/>
            <person name="Salamov A."/>
            <person name="Andreopoulos B."/>
            <person name="Baker S."/>
            <person name="Barry K."/>
            <person name="Bills G."/>
            <person name="Bluhm B."/>
            <person name="Cannon C."/>
            <person name="Castanera R."/>
            <person name="Culley D."/>
            <person name="Daum C."/>
            <person name="Ezra D."/>
            <person name="Gonzalez J."/>
            <person name="Henrissat B."/>
            <person name="Kuo A."/>
            <person name="Liang C."/>
            <person name="Lipzen A."/>
            <person name="Lutzoni F."/>
            <person name="Magnuson J."/>
            <person name="Mondo S."/>
            <person name="Nolan M."/>
            <person name="Ohm R."/>
            <person name="Pangilinan J."/>
            <person name="Park H.-J."/>
            <person name="Ramirez L."/>
            <person name="Alfaro M."/>
            <person name="Sun H."/>
            <person name="Tritt A."/>
            <person name="Yoshinaga Y."/>
            <person name="Zwiers L.-H."/>
            <person name="Turgeon B."/>
            <person name="Goodwin S."/>
            <person name="Spatafora J."/>
            <person name="Crous P."/>
            <person name="Grigoriev I."/>
        </authorList>
    </citation>
    <scope>NUCLEOTIDE SEQUENCE</scope>
    <source>
        <strain evidence="15">CBS 262.69</strain>
    </source>
</reference>
<comment type="subcellular location">
    <subcellularLocation>
        <location evidence="1">Membrane</location>
        <topology evidence="1">Multi-pass membrane protein</topology>
    </subcellularLocation>
</comment>
<dbReference type="InterPro" id="IPR011527">
    <property type="entry name" value="ABC1_TM_dom"/>
</dbReference>
<feature type="transmembrane region" description="Helical" evidence="12">
    <location>
        <begin position="1021"/>
        <end position="1042"/>
    </location>
</feature>
<dbReference type="PROSITE" id="PS00211">
    <property type="entry name" value="ABC_TRANSPORTER_1"/>
    <property type="match status" value="1"/>
</dbReference>
<accession>A0A6G1I3U2</accession>
<keyword evidence="9 12" id="KW-0472">Membrane</keyword>
<feature type="compositionally biased region" description="Low complexity" evidence="11">
    <location>
        <begin position="890"/>
        <end position="912"/>
    </location>
</feature>
<dbReference type="SMART" id="SM00382">
    <property type="entry name" value="AAA"/>
    <property type="match status" value="2"/>
</dbReference>
<dbReference type="OrthoDB" id="6500128at2759"/>
<feature type="domain" description="ABC transporter" evidence="13">
    <location>
        <begin position="1297"/>
        <end position="1546"/>
    </location>
</feature>
<feature type="transmembrane region" description="Helical" evidence="12">
    <location>
        <begin position="297"/>
        <end position="319"/>
    </location>
</feature>
<feature type="region of interest" description="Disordered" evidence="11">
    <location>
        <begin position="889"/>
        <end position="923"/>
    </location>
</feature>
<proteinExistence type="inferred from homology"/>
<gene>
    <name evidence="15" type="ORF">EJ06DRAFT_505716</name>
</gene>
<evidence type="ECO:0000256" key="10">
    <source>
        <dbReference type="ARBA" id="ARBA00023180"/>
    </source>
</evidence>
<keyword evidence="15" id="KW-0378">Hydrolase</keyword>
<dbReference type="Pfam" id="PF00664">
    <property type="entry name" value="ABC_membrane"/>
    <property type="match status" value="2"/>
</dbReference>
<feature type="transmembrane region" description="Helical" evidence="12">
    <location>
        <begin position="153"/>
        <end position="176"/>
    </location>
</feature>
<evidence type="ECO:0000313" key="16">
    <source>
        <dbReference type="Proteomes" id="UP000799640"/>
    </source>
</evidence>
<name>A0A6G1I3U2_9PEZI</name>
<dbReference type="PROSITE" id="PS50929">
    <property type="entry name" value="ABC_TM1F"/>
    <property type="match status" value="2"/>
</dbReference>
<dbReference type="InterPro" id="IPR050173">
    <property type="entry name" value="ABC_transporter_C-like"/>
</dbReference>
<keyword evidence="10" id="KW-0325">Glycoprotein</keyword>
<dbReference type="FunFam" id="3.40.50.300:FF:000610">
    <property type="entry name" value="Multidrug resistance-associated ABC transporter"/>
    <property type="match status" value="1"/>
</dbReference>
<evidence type="ECO:0000259" key="13">
    <source>
        <dbReference type="PROSITE" id="PS50893"/>
    </source>
</evidence>
<dbReference type="CDD" id="cd18596">
    <property type="entry name" value="ABC_6TM_VMR1_D1_like"/>
    <property type="match status" value="1"/>
</dbReference>
<dbReference type="InterPro" id="IPR036640">
    <property type="entry name" value="ABC1_TM_sf"/>
</dbReference>
<evidence type="ECO:0000259" key="14">
    <source>
        <dbReference type="PROSITE" id="PS50929"/>
    </source>
</evidence>
<feature type="transmembrane region" description="Helical" evidence="12">
    <location>
        <begin position="1209"/>
        <end position="1227"/>
    </location>
</feature>
<feature type="transmembrane region" description="Helical" evidence="12">
    <location>
        <begin position="325"/>
        <end position="344"/>
    </location>
</feature>
<dbReference type="GO" id="GO:0140359">
    <property type="term" value="F:ABC-type transporter activity"/>
    <property type="evidence" value="ECO:0007669"/>
    <property type="project" value="InterPro"/>
</dbReference>
<feature type="transmembrane region" description="Helical" evidence="12">
    <location>
        <begin position="456"/>
        <end position="473"/>
    </location>
</feature>
<dbReference type="InterPro" id="IPR027417">
    <property type="entry name" value="P-loop_NTPase"/>
</dbReference>
<dbReference type="CDD" id="cd03250">
    <property type="entry name" value="ABCC_MRP_domain1"/>
    <property type="match status" value="1"/>
</dbReference>
<feature type="compositionally biased region" description="Basic and acidic residues" evidence="11">
    <location>
        <begin position="384"/>
        <end position="395"/>
    </location>
</feature>
<sequence length="1563" mass="170325">MLAWDLGLQIAVAAGVAVSAGFASTKLRRRPYDEKVDGHLYQDKDGIASEESQRAFSVKVQNVLGSLIVLLGFGIAVAGVLYETAVRRHFGGVEEWVRLGVWALLALQQLYVLRARDPLQRFDLALLGSVSYLLALGPYAISFYALLHHEHNLRFGAATSSLALCISGFLLSIAYPRKPIVYSGGRRVDGEMAASMLGRVTFAWPSYIIEACRGGKQFEYEDLPVLDHRVRARDLFDAYEATAGGRTALWRLLRHHAPQFGLQYFLTVVDAVLMIGPQIAMYNLLRILEARDAGGRVSTAGALVWVFALAVGIVVAGFVNNWFWWVGYGMLNIPLRVQLAALIFTKAMRRKDIKGVDPKKESTTVEPADLAEADGTEEAVPPVKGDDGGKKPEAKAEDDDANASMQKTRQGVINLIGVDAKRVGDAANLNSMLLGAACRLIMALTFAYKLLGLPSLAAGLSLQLIIIPLNIHFTRQYTTKQDEVMAARDRKLAVLNEALSGIRQIKFAALEDAWENRIMAVREKELKAVWGAMMADVCLMAVWIGGPVLLSAVTITTYTLLHGGLPPSVAFTSISLFSQIENVLAWIPEMTTNLMDAWVSFKRINTYLEGPERGDVTQNGETIEMVDASIAWPAGEPDPEAFTLRHVNLAFPPGELSVVSGRTGSGKSLLLAAILGEVEVLAGSIKVPRPLPEHERHDDKAHPGNWILESAIAYVGQQPWIENASFRANVTFGLPLDESRYRAVISACALDADLAILPDGDSTEIGASGINLSGGQRWRITLARALYSRAGILILDDIFSAVDAHVGKHIFEHALTGDICEGRTRVLVTHHVALCAPRTKYEVRLGNGTVEYAGYVQRTEDGEPQPVLTDDTEAEETIAERVALFHEAENGAPNDTANGTTNGTANGENGATKPPTADIIDGAPKAPRKFVEEETREEGWIRWHVYTRYLDACGGVPFWVVVIVIFSGYQSIVLARSWVLRLWTQQYKAESFSAAWAPTTSTFIISAPLRTTEFPASLKFYLSLYTGFASGMVLTGALRWLWIFSGSIKASRLLFRSMLHVVLRAPLRWLDTVPVGRVLNRFTADFNVTDMSVANSLAACVTYIMMVIGVFAAGIIVSPWMVLCAALLLLVCTHYSLYYLNAARQMKRLESTAKSPIFDFFSAALAGVTTIRAFDKTPTFTNAMFTRVDIHARALYYQWLLNRWLGSRFAVVGALFSFVVATLVVSLKGMDAALSGFALGFTLHYTEVVSALLRNFAQVELGMNAAERILEYTDLPTEPDAGADPPAAWPSGGEVHVRDLEVAYAPDLPPVLTGLTFKVGKGERVGVVGRTGAGKSSLTLALFRFLEARKGSIVIDGLDIASIRLGVLRSRLAIIPQDPVLFSGTVRSNLDPFERHGDEELREALVRVQLVGGEEGSGVATPVDGTQTPGNTNVFASLGSAISEGGQNLSQGQRQLLCLARAIVARPQLMVLDEATSAVDKVTDGLIQRSIREEFEGSTLLVIAHRLSTIVDFDRILVMSGGRAVEYDSPRVLLGIEGGVFRGMVESSGEGEVLREIIMRGRE</sequence>
<feature type="transmembrane region" description="Helical" evidence="12">
    <location>
        <begin position="63"/>
        <end position="84"/>
    </location>
</feature>
<dbReference type="Gene3D" id="3.40.50.300">
    <property type="entry name" value="P-loop containing nucleotide triphosphate hydrolases"/>
    <property type="match status" value="2"/>
</dbReference>
<dbReference type="FunFam" id="1.20.1560.10:FF:000013">
    <property type="entry name" value="ABC transporter C family member 2"/>
    <property type="match status" value="1"/>
</dbReference>
<keyword evidence="3" id="KW-0813">Transport</keyword>
<keyword evidence="8 12" id="KW-1133">Transmembrane helix</keyword>
<dbReference type="GO" id="GO:0005524">
    <property type="term" value="F:ATP binding"/>
    <property type="evidence" value="ECO:0007669"/>
    <property type="project" value="UniProtKB-KW"/>
</dbReference>
<dbReference type="CDD" id="cd18604">
    <property type="entry name" value="ABC_6TM_VMR1_D2_like"/>
    <property type="match status" value="1"/>
</dbReference>
<dbReference type="InterPro" id="IPR003439">
    <property type="entry name" value="ABC_transporter-like_ATP-bd"/>
</dbReference>
<dbReference type="Gene3D" id="1.20.1560.10">
    <property type="entry name" value="ABC transporter type 1, transmembrane domain"/>
    <property type="match status" value="2"/>
</dbReference>
<feature type="transmembrane region" description="Helical" evidence="12">
    <location>
        <begin position="991"/>
        <end position="1009"/>
    </location>
</feature>
<evidence type="ECO:0000256" key="4">
    <source>
        <dbReference type="ARBA" id="ARBA00022692"/>
    </source>
</evidence>
<evidence type="ECO:0000256" key="3">
    <source>
        <dbReference type="ARBA" id="ARBA00022448"/>
    </source>
</evidence>
<evidence type="ECO:0000256" key="6">
    <source>
        <dbReference type="ARBA" id="ARBA00022741"/>
    </source>
</evidence>
<dbReference type="PROSITE" id="PS50893">
    <property type="entry name" value="ABC_TRANSPORTER_2"/>
    <property type="match status" value="2"/>
</dbReference>
<dbReference type="GO" id="GO:0016020">
    <property type="term" value="C:membrane"/>
    <property type="evidence" value="ECO:0007669"/>
    <property type="project" value="UniProtKB-SubCell"/>
</dbReference>
<feature type="transmembrane region" description="Helical" evidence="12">
    <location>
        <begin position="431"/>
        <end position="450"/>
    </location>
</feature>
<evidence type="ECO:0000256" key="11">
    <source>
        <dbReference type="SAM" id="MobiDB-lite"/>
    </source>
</evidence>
<protein>
    <submittedName>
        <fullName evidence="15">P-loop containing nucleoside triphosphate hydrolase protein</fullName>
    </submittedName>
</protein>
<keyword evidence="7" id="KW-0067">ATP-binding</keyword>
<dbReference type="InterPro" id="IPR017871">
    <property type="entry name" value="ABC_transporter-like_CS"/>
</dbReference>
<dbReference type="Proteomes" id="UP000799640">
    <property type="component" value="Unassembled WGS sequence"/>
</dbReference>
<dbReference type="EMBL" id="ML996690">
    <property type="protein sequence ID" value="KAF2402739.1"/>
    <property type="molecule type" value="Genomic_DNA"/>
</dbReference>
<dbReference type="InterPro" id="IPR003593">
    <property type="entry name" value="AAA+_ATPase"/>
</dbReference>
<evidence type="ECO:0000256" key="1">
    <source>
        <dbReference type="ARBA" id="ARBA00004141"/>
    </source>
</evidence>
<feature type="transmembrane region" description="Helical" evidence="12">
    <location>
        <begin position="262"/>
        <end position="285"/>
    </location>
</feature>
<feature type="domain" description="ABC transmembrane type-1" evidence="14">
    <location>
        <begin position="265"/>
        <end position="596"/>
    </location>
</feature>
<feature type="transmembrane region" description="Helical" evidence="12">
    <location>
        <begin position="1093"/>
        <end position="1114"/>
    </location>
</feature>
<evidence type="ECO:0000256" key="8">
    <source>
        <dbReference type="ARBA" id="ARBA00022989"/>
    </source>
</evidence>